<accession>A0A8T2TWM3</accession>
<protein>
    <submittedName>
        <fullName evidence="2">Uncharacterized protein</fullName>
    </submittedName>
</protein>
<keyword evidence="1" id="KW-0175">Coiled coil</keyword>
<evidence type="ECO:0000313" key="2">
    <source>
        <dbReference type="EMBL" id="KAH7426680.1"/>
    </source>
</evidence>
<gene>
    <name evidence="2" type="ORF">KP509_10G012400</name>
</gene>
<feature type="coiled-coil region" evidence="1">
    <location>
        <begin position="142"/>
        <end position="176"/>
    </location>
</feature>
<name>A0A8T2TWM3_CERRI</name>
<dbReference type="EMBL" id="CM035415">
    <property type="protein sequence ID" value="KAH7426680.1"/>
    <property type="molecule type" value="Genomic_DNA"/>
</dbReference>
<organism evidence="2 3">
    <name type="scientific">Ceratopteris richardii</name>
    <name type="common">Triangle waterfern</name>
    <dbReference type="NCBI Taxonomy" id="49495"/>
    <lineage>
        <taxon>Eukaryota</taxon>
        <taxon>Viridiplantae</taxon>
        <taxon>Streptophyta</taxon>
        <taxon>Embryophyta</taxon>
        <taxon>Tracheophyta</taxon>
        <taxon>Polypodiopsida</taxon>
        <taxon>Polypodiidae</taxon>
        <taxon>Polypodiales</taxon>
        <taxon>Pteridineae</taxon>
        <taxon>Pteridaceae</taxon>
        <taxon>Parkerioideae</taxon>
        <taxon>Ceratopteris</taxon>
    </lineage>
</organism>
<comment type="caution">
    <text evidence="2">The sequence shown here is derived from an EMBL/GenBank/DDBJ whole genome shotgun (WGS) entry which is preliminary data.</text>
</comment>
<dbReference type="AlphaFoldDB" id="A0A8T2TWM3"/>
<dbReference type="OrthoDB" id="1909798at2759"/>
<proteinExistence type="predicted"/>
<keyword evidence="3" id="KW-1185">Reference proteome</keyword>
<evidence type="ECO:0000256" key="1">
    <source>
        <dbReference type="SAM" id="Coils"/>
    </source>
</evidence>
<evidence type="ECO:0000313" key="3">
    <source>
        <dbReference type="Proteomes" id="UP000825935"/>
    </source>
</evidence>
<dbReference type="Proteomes" id="UP000825935">
    <property type="component" value="Chromosome 10"/>
</dbReference>
<reference evidence="2" key="1">
    <citation type="submission" date="2021-08" db="EMBL/GenBank/DDBJ databases">
        <title>WGS assembly of Ceratopteris richardii.</title>
        <authorList>
            <person name="Marchant D.B."/>
            <person name="Chen G."/>
            <person name="Jenkins J."/>
            <person name="Shu S."/>
            <person name="Leebens-Mack J."/>
            <person name="Grimwood J."/>
            <person name="Schmutz J."/>
            <person name="Soltis P."/>
            <person name="Soltis D."/>
            <person name="Chen Z.-H."/>
        </authorList>
    </citation>
    <scope>NUCLEOTIDE SEQUENCE</scope>
    <source>
        <strain evidence="2">Whitten #5841</strain>
        <tissue evidence="2">Leaf</tissue>
    </source>
</reference>
<feature type="coiled-coil region" evidence="1">
    <location>
        <begin position="37"/>
        <end position="76"/>
    </location>
</feature>
<dbReference type="OMA" id="RICNAWN"/>
<sequence>MLSSERNAKDDFIGGRDFSRVRRFDDEARKARIFAPNAPIAVDIKKLEEQLKEKEEQKHQDELSSQKEENQRALEKKCWDEEDAELRRQRIQTRAALEEFWAKQHEEFKERWRHRPYELSEKVGPFPVRRYQFQDEEVLREAEVVQRICNAWNQQIEEHREKLQKEMEERKRSDMQSDMERKNWEKTHKEIAMDLFNANVNLANEYLHQCQEKKARDKNIHDANHFYQISKEYFDQFQTRSR</sequence>